<feature type="chain" id="PRO_5004018427" evidence="1">
    <location>
        <begin position="21"/>
        <end position="70"/>
    </location>
</feature>
<dbReference type="RefSeq" id="XP_005536543.1">
    <property type="nucleotide sequence ID" value="XM_005536486.1"/>
</dbReference>
<dbReference type="OMA" id="AYIGKIW"/>
<dbReference type="PANTHER" id="PTHR36052:SF1">
    <property type="entry name" value="EXCITATORY AMINO ACID TRANSPORTER"/>
    <property type="match status" value="1"/>
</dbReference>
<dbReference type="KEGG" id="cme:CYME_CMK128C"/>
<name>M1VCX0_CYAM1</name>
<accession>M1VCX0</accession>
<feature type="signal peptide" evidence="1">
    <location>
        <begin position="1"/>
        <end position="20"/>
    </location>
</feature>
<protein>
    <submittedName>
        <fullName evidence="2">Uncharacterized protein</fullName>
    </submittedName>
</protein>
<keyword evidence="1" id="KW-0732">Signal</keyword>
<dbReference type="AlphaFoldDB" id="M1VCX0"/>
<dbReference type="EMBL" id="AP006493">
    <property type="protein sequence ID" value="BAM80507.1"/>
    <property type="molecule type" value="Genomic_DNA"/>
</dbReference>
<reference evidence="2 3" key="1">
    <citation type="journal article" date="2004" name="Nature">
        <title>Genome sequence of the ultrasmall unicellular red alga Cyanidioschyzon merolae 10D.</title>
        <authorList>
            <person name="Matsuzaki M."/>
            <person name="Misumi O."/>
            <person name="Shin-i T."/>
            <person name="Maruyama S."/>
            <person name="Takahara M."/>
            <person name="Miyagishima S."/>
            <person name="Mori T."/>
            <person name="Nishida K."/>
            <person name="Yagisawa F."/>
            <person name="Nishida K."/>
            <person name="Yoshida Y."/>
            <person name="Nishimura Y."/>
            <person name="Nakao S."/>
            <person name="Kobayashi T."/>
            <person name="Momoyama Y."/>
            <person name="Higashiyama T."/>
            <person name="Minoda A."/>
            <person name="Sano M."/>
            <person name="Nomoto H."/>
            <person name="Oishi K."/>
            <person name="Hayashi H."/>
            <person name="Ohta F."/>
            <person name="Nishizaka S."/>
            <person name="Haga S."/>
            <person name="Miura S."/>
            <person name="Morishita T."/>
            <person name="Kabeya Y."/>
            <person name="Terasawa K."/>
            <person name="Suzuki Y."/>
            <person name="Ishii Y."/>
            <person name="Asakawa S."/>
            <person name="Takano H."/>
            <person name="Ohta N."/>
            <person name="Kuroiwa H."/>
            <person name="Tanaka K."/>
            <person name="Shimizu N."/>
            <person name="Sugano S."/>
            <person name="Sato N."/>
            <person name="Nozaki H."/>
            <person name="Ogasawara N."/>
            <person name="Kohara Y."/>
            <person name="Kuroiwa T."/>
        </authorList>
    </citation>
    <scope>NUCLEOTIDE SEQUENCE [LARGE SCALE GENOMIC DNA]</scope>
    <source>
        <strain evidence="2 3">10D</strain>
    </source>
</reference>
<dbReference type="Gramene" id="CMK128CT">
    <property type="protein sequence ID" value="CMK128CT"/>
    <property type="gene ID" value="CMK128C"/>
</dbReference>
<organism evidence="2 3">
    <name type="scientific">Cyanidioschyzon merolae (strain NIES-3377 / 10D)</name>
    <name type="common">Unicellular red alga</name>
    <dbReference type="NCBI Taxonomy" id="280699"/>
    <lineage>
        <taxon>Eukaryota</taxon>
        <taxon>Rhodophyta</taxon>
        <taxon>Bangiophyceae</taxon>
        <taxon>Cyanidiales</taxon>
        <taxon>Cyanidiaceae</taxon>
        <taxon>Cyanidioschyzon</taxon>
    </lineage>
</organism>
<dbReference type="Proteomes" id="UP000007014">
    <property type="component" value="Chromosome 11"/>
</dbReference>
<reference evidence="2 3" key="2">
    <citation type="journal article" date="2007" name="BMC Biol.">
        <title>A 100%-complete sequence reveals unusually simple genomic features in the hot-spring red alga Cyanidioschyzon merolae.</title>
        <authorList>
            <person name="Nozaki H."/>
            <person name="Takano H."/>
            <person name="Misumi O."/>
            <person name="Terasawa K."/>
            <person name="Matsuzaki M."/>
            <person name="Maruyama S."/>
            <person name="Nishida K."/>
            <person name="Yagisawa F."/>
            <person name="Yoshida Y."/>
            <person name="Fujiwara T."/>
            <person name="Takio S."/>
            <person name="Tamura K."/>
            <person name="Chung S.J."/>
            <person name="Nakamura S."/>
            <person name="Kuroiwa H."/>
            <person name="Tanaka K."/>
            <person name="Sato N."/>
            <person name="Kuroiwa T."/>
        </authorList>
    </citation>
    <scope>NUCLEOTIDE SEQUENCE [LARGE SCALE GENOMIC DNA]</scope>
    <source>
        <strain evidence="2 3">10D</strain>
    </source>
</reference>
<evidence type="ECO:0000256" key="1">
    <source>
        <dbReference type="SAM" id="SignalP"/>
    </source>
</evidence>
<dbReference type="PANTHER" id="PTHR36052">
    <property type="entry name" value="EXCITATORY AMINO ACID TRANSPORTER"/>
    <property type="match status" value="1"/>
</dbReference>
<evidence type="ECO:0000313" key="3">
    <source>
        <dbReference type="Proteomes" id="UP000007014"/>
    </source>
</evidence>
<dbReference type="GeneID" id="16994483"/>
<gene>
    <name evidence="2" type="ORF">CYME_CMK128C</name>
</gene>
<evidence type="ECO:0000313" key="2">
    <source>
        <dbReference type="EMBL" id="BAM80507.1"/>
    </source>
</evidence>
<dbReference type="HOGENOM" id="CLU_171414_0_0_1"/>
<proteinExistence type="predicted"/>
<sequence length="70" mass="7695">MVSAWSGALFGLAVQLMSNALQKLPLMRRPWEHVLFAAGGAFVGHKLGDLEVELTQRIEAHRANQKRPGS</sequence>
<dbReference type="OrthoDB" id="523796at2759"/>
<keyword evidence="3" id="KW-1185">Reference proteome</keyword>